<dbReference type="EMBL" id="PVTE01000010">
    <property type="protein sequence ID" value="PRY37603.1"/>
    <property type="molecule type" value="Genomic_DNA"/>
</dbReference>
<evidence type="ECO:0000256" key="3">
    <source>
        <dbReference type="SAM" id="SignalP"/>
    </source>
</evidence>
<dbReference type="OrthoDB" id="922985at2"/>
<feature type="signal peptide" evidence="3">
    <location>
        <begin position="1"/>
        <end position="19"/>
    </location>
</feature>
<organism evidence="4 5">
    <name type="scientific">Spirosoma oryzae</name>
    <dbReference type="NCBI Taxonomy" id="1469603"/>
    <lineage>
        <taxon>Bacteria</taxon>
        <taxon>Pseudomonadati</taxon>
        <taxon>Bacteroidota</taxon>
        <taxon>Cytophagia</taxon>
        <taxon>Cytophagales</taxon>
        <taxon>Cytophagaceae</taxon>
        <taxon>Spirosoma</taxon>
    </lineage>
</organism>
<dbReference type="AlphaFoldDB" id="A0A2T0SW59"/>
<accession>A0A2T0SW59</accession>
<feature type="compositionally biased region" description="Low complexity" evidence="1">
    <location>
        <begin position="259"/>
        <end position="269"/>
    </location>
</feature>
<feature type="region of interest" description="Disordered" evidence="1">
    <location>
        <begin position="250"/>
        <end position="354"/>
    </location>
</feature>
<feature type="transmembrane region" description="Helical" evidence="2">
    <location>
        <begin position="206"/>
        <end position="228"/>
    </location>
</feature>
<evidence type="ECO:0000256" key="1">
    <source>
        <dbReference type="SAM" id="MobiDB-lite"/>
    </source>
</evidence>
<feature type="chain" id="PRO_5015401163" evidence="3">
    <location>
        <begin position="20"/>
        <end position="463"/>
    </location>
</feature>
<dbReference type="RefSeq" id="WP_106138323.1">
    <property type="nucleotide sequence ID" value="NZ_PVTE01000010.1"/>
</dbReference>
<keyword evidence="3" id="KW-0732">Signal</keyword>
<proteinExistence type="predicted"/>
<protein>
    <submittedName>
        <fullName evidence="4">Uncharacterized protein</fullName>
    </submittedName>
</protein>
<keyword evidence="5" id="KW-1185">Reference proteome</keyword>
<comment type="caution">
    <text evidence="4">The sequence shown here is derived from an EMBL/GenBank/DDBJ whole genome shotgun (WGS) entry which is preliminary data.</text>
</comment>
<gene>
    <name evidence="4" type="ORF">CLV58_11072</name>
</gene>
<evidence type="ECO:0000313" key="4">
    <source>
        <dbReference type="EMBL" id="PRY37603.1"/>
    </source>
</evidence>
<evidence type="ECO:0000313" key="5">
    <source>
        <dbReference type="Proteomes" id="UP000238375"/>
    </source>
</evidence>
<keyword evidence="2" id="KW-1133">Transmembrane helix</keyword>
<evidence type="ECO:0000256" key="2">
    <source>
        <dbReference type="SAM" id="Phobius"/>
    </source>
</evidence>
<keyword evidence="2" id="KW-0812">Transmembrane</keyword>
<feature type="compositionally biased region" description="Pro residues" evidence="1">
    <location>
        <begin position="281"/>
        <end position="291"/>
    </location>
</feature>
<feature type="region of interest" description="Disordered" evidence="1">
    <location>
        <begin position="148"/>
        <end position="182"/>
    </location>
</feature>
<sequence length="463" mass="49361">MRTNILFLTLLVGVGTVPAIGQTANDNQAAVDTLTKEVAKAVFRTIDQPKAQAIYAQLLTCDDGCDARDIIRTVGSWDQVGQRIEELATLKNTKNFVSMSPADANVAIRQQLAQFYQKNRAYASYAKALPPAVQQGILAKIDAMLPPNATASTDDVPPSDDPAVEDADAQSPGITGGAAEGDNISGSALQLSKLERGLNDAKDKQMWLLLGGLLAGLIVGAGGMWALARKQRNNDADDYQRQIERLAAQLDSESRKAKAATSTPAKPTPVQATETERVTPKPAPAPTPATAPPVSTDSTTVAESATVEPAVGPSKPIRTGDISTSSEPAPVTVVPESSGQVQSQGSGPIATPTPPRSQVFYCPPPDPSGQFDPSQQTDMLSPESAYRFSVDATQPTTATFRFEAEPGRLARLLTYRNYMIEPACESENTYANGHTRVAMRRDGVAVQENGVWRVKTKALIRYE</sequence>
<feature type="compositionally biased region" description="Low complexity" evidence="1">
    <location>
        <begin position="337"/>
        <end position="347"/>
    </location>
</feature>
<reference evidence="4 5" key="1">
    <citation type="submission" date="2018-03" db="EMBL/GenBank/DDBJ databases">
        <title>Genomic Encyclopedia of Archaeal and Bacterial Type Strains, Phase II (KMG-II): from individual species to whole genera.</title>
        <authorList>
            <person name="Goeker M."/>
        </authorList>
    </citation>
    <scope>NUCLEOTIDE SEQUENCE [LARGE SCALE GENOMIC DNA]</scope>
    <source>
        <strain evidence="4 5">DSM 28354</strain>
    </source>
</reference>
<keyword evidence="2" id="KW-0472">Membrane</keyword>
<name>A0A2T0SW59_9BACT</name>
<dbReference type="Proteomes" id="UP000238375">
    <property type="component" value="Unassembled WGS sequence"/>
</dbReference>